<keyword evidence="16" id="KW-1185">Reference proteome</keyword>
<gene>
    <name evidence="15" type="ORF">CRM22_001435</name>
</gene>
<evidence type="ECO:0000313" key="15">
    <source>
        <dbReference type="EMBL" id="TGZ73587.1"/>
    </source>
</evidence>
<keyword evidence="11" id="KW-0732">Signal</keyword>
<evidence type="ECO:0000256" key="10">
    <source>
        <dbReference type="SAM" id="Phobius"/>
    </source>
</evidence>
<evidence type="ECO:0000256" key="5">
    <source>
        <dbReference type="ARBA" id="ARBA00023157"/>
    </source>
</evidence>
<keyword evidence="5 7" id="KW-1015">Disulfide bond</keyword>
<feature type="binding site" evidence="8">
    <location>
        <position position="429"/>
    </location>
    <ligand>
        <name>Zn(2+)</name>
        <dbReference type="ChEBI" id="CHEBI:29105"/>
        <note>catalytic</note>
    </ligand>
</feature>
<sequence>MRFFQILILLVLSEFSTEIPLIYSSSIVDPKVVFQDELHSFPKRIFLSLSFVNHNVTQNLTLVLLRDTTYLSSAVVHSSEGELDYEPSHPVCLYRTVPESYNLSANSSGQVSAQPLYGLFSLCDHGVRGFARVTPTDNQPNAIEYRLEPVDSYSGPDLLPDSPLRVQLEAPHRLTIIFHNESLALDSDPFQAAEMDNESTDFNRPTSISNQVSIRTNLSRSSPSVWSVQDAADTHGLREKPVIATSKRRISRHVPQQAEALLADTGSTTGESQTVEPMPILHRPDQPPPRILELYMVVDEALVNLFNRDYDMLIFRVNSLISHVNALYAPFNIAIVVVRLELWMQDRDRLNIEEHHILPTLAQFKRMHTTVRHDCLHALLGERKEGSPNKGKANSHTMCVFSRCVGYTRDSPSSDILETARTMAHELGHNFGLRHDTEECKCQSCIMATGVEFGTNLMAWSPCSMRDLSVLLDYGMGVCLHDTPVRTVVTISAYNQPKNSTVSSAVRVYDWTTQSSSEVHLPVPSPRYRHSSRRSTATDRLCGNGVLDPGEECDCGTRESCPIQLQDCCDAQRCRLKPGSECAGGPCCRIQRVPATQFSLERFQCRLAPAGTVCRNESGNCDLPEYCDGLSGWCPVDVFKADGIPCWTEEGTESYCARGGCREADSWCRVLWGKRGRRAHPHCFDENHGIPKGVPVDPVANCGKRKPLSEERWEDPKSWPGIRCPSVQDAECGRLWCHHQNEKAMILGWIESQTRYLSSVQQSCSALVYDPVWPASDPSTWDASKKRQTNLNVAGVGILSAVTQDAGMVPDGTPCSRGMCYNGSCVPHSEIRARFQCDCRGHGICNNLGHCHCDPGFHPPFCEFGGDGGSVDSGPPPSASRSWKSFDRNTNSRAPVLLPPWAPPTWYNNPPNGRPRVLITSSTSPRPAVTNWPRARPTINKPKSPDPTPYPSDRRHKQRTKCPLQPPWRTTSPTSAPSASTSEPVSTTGRSTDVIGQPDLIPKPSLVIGISLLVFLGLPLVVFTVYCAVYHRCRWIPIGADPIIPTKSGLQTPFDRGLLPCIRQCCRLAGNKPRGASYIAGDANYSAIHRNPHQPSSVHVRSNGNKLIRVVVNPVQNGVITSVSNSGLKANGLKVTKMQNRWCQPPPTAPKPFGLITVNGHKPYYSALTTTERPMKLTDHNERNSMFSSRANHELDNCNGYLKKSDCTRTDLHRSDNAQEPITRLPQPRSIQIIEGKPKSRNNHAVASLISQDSESEDRQTIAISEPRLKDMTYRGPICSLSEALNTLRRCDQVSSIEPSQVAKKQRRVVRRPSRLKTLDYGSLLKKPSFRRTQSQHREPSMPQVQPGWDISAPRLESTTYTESLNDLDTARMLISR</sequence>
<protein>
    <recommendedName>
        <fullName evidence="17">Peptidase M12B domain-containing protein</fullName>
    </recommendedName>
</protein>
<dbReference type="CDD" id="cd04269">
    <property type="entry name" value="ZnMc_adamalysin_II_like"/>
    <property type="match status" value="1"/>
</dbReference>
<evidence type="ECO:0000256" key="3">
    <source>
        <dbReference type="ARBA" id="ARBA00022989"/>
    </source>
</evidence>
<dbReference type="Gene3D" id="3.40.390.10">
    <property type="entry name" value="Collagenase (Catalytic Domain)"/>
    <property type="match status" value="1"/>
</dbReference>
<feature type="region of interest" description="Disordered" evidence="9">
    <location>
        <begin position="870"/>
        <end position="996"/>
    </location>
</feature>
<proteinExistence type="predicted"/>
<evidence type="ECO:0000259" key="12">
    <source>
        <dbReference type="PROSITE" id="PS50026"/>
    </source>
</evidence>
<feature type="disulfide bond" evidence="8">
    <location>
        <begin position="399"/>
        <end position="479"/>
    </location>
</feature>
<dbReference type="OrthoDB" id="6249229at2759"/>
<dbReference type="Pfam" id="PF00200">
    <property type="entry name" value="Disintegrin"/>
    <property type="match status" value="1"/>
</dbReference>
<feature type="active site" evidence="8">
    <location>
        <position position="426"/>
    </location>
</feature>
<evidence type="ECO:0000256" key="2">
    <source>
        <dbReference type="ARBA" id="ARBA00022692"/>
    </source>
</evidence>
<dbReference type="STRING" id="147828.A0A4S2MH73"/>
<dbReference type="Gene3D" id="4.10.70.10">
    <property type="entry name" value="Disintegrin domain"/>
    <property type="match status" value="1"/>
</dbReference>
<dbReference type="Pfam" id="PF08516">
    <property type="entry name" value="ADAM_CR"/>
    <property type="match status" value="1"/>
</dbReference>
<dbReference type="Pfam" id="PF01421">
    <property type="entry name" value="Reprolysin"/>
    <property type="match status" value="1"/>
</dbReference>
<dbReference type="Proteomes" id="UP000308267">
    <property type="component" value="Unassembled WGS sequence"/>
</dbReference>
<feature type="disulfide bond" evidence="7">
    <location>
        <begin position="853"/>
        <end position="862"/>
    </location>
</feature>
<feature type="region of interest" description="Disordered" evidence="9">
    <location>
        <begin position="1328"/>
        <end position="1350"/>
    </location>
</feature>
<organism evidence="15 16">
    <name type="scientific">Opisthorchis felineus</name>
    <dbReference type="NCBI Taxonomy" id="147828"/>
    <lineage>
        <taxon>Eukaryota</taxon>
        <taxon>Metazoa</taxon>
        <taxon>Spiralia</taxon>
        <taxon>Lophotrochozoa</taxon>
        <taxon>Platyhelminthes</taxon>
        <taxon>Trematoda</taxon>
        <taxon>Digenea</taxon>
        <taxon>Opisthorchiida</taxon>
        <taxon>Opisthorchiata</taxon>
        <taxon>Opisthorchiidae</taxon>
        <taxon>Opisthorchis</taxon>
    </lineage>
</organism>
<evidence type="ECO:0000256" key="9">
    <source>
        <dbReference type="SAM" id="MobiDB-lite"/>
    </source>
</evidence>
<evidence type="ECO:0000256" key="7">
    <source>
        <dbReference type="PROSITE-ProRule" id="PRU00076"/>
    </source>
</evidence>
<reference evidence="15 16" key="1">
    <citation type="journal article" date="2019" name="BMC Genomics">
        <title>New insights from Opisthorchis felineus genome: update on genomics of the epidemiologically important liver flukes.</title>
        <authorList>
            <person name="Ershov N.I."/>
            <person name="Mordvinov V.A."/>
            <person name="Prokhortchouk E.B."/>
            <person name="Pakharukova M.Y."/>
            <person name="Gunbin K.V."/>
            <person name="Ustyantsev K."/>
            <person name="Genaev M.A."/>
            <person name="Blinov A.G."/>
            <person name="Mazur A."/>
            <person name="Boulygina E."/>
            <person name="Tsygankova S."/>
            <person name="Khrameeva E."/>
            <person name="Chekanov N."/>
            <person name="Fan G."/>
            <person name="Xiao A."/>
            <person name="Zhang H."/>
            <person name="Xu X."/>
            <person name="Yang H."/>
            <person name="Solovyev V."/>
            <person name="Lee S.M."/>
            <person name="Liu X."/>
            <person name="Afonnikov D.A."/>
            <person name="Skryabin K.G."/>
        </authorList>
    </citation>
    <scope>NUCLEOTIDE SEQUENCE [LARGE SCALE GENOMIC DNA]</scope>
    <source>
        <strain evidence="15">AK-0245</strain>
        <tissue evidence="15">Whole organism</tissue>
    </source>
</reference>
<keyword evidence="2 10" id="KW-0812">Transmembrane</keyword>
<feature type="transmembrane region" description="Helical" evidence="10">
    <location>
        <begin position="1006"/>
        <end position="1029"/>
    </location>
</feature>
<dbReference type="SMART" id="SM00050">
    <property type="entry name" value="DISIN"/>
    <property type="match status" value="1"/>
</dbReference>
<dbReference type="PROSITE" id="PS01186">
    <property type="entry name" value="EGF_2"/>
    <property type="match status" value="1"/>
</dbReference>
<evidence type="ECO:0000256" key="4">
    <source>
        <dbReference type="ARBA" id="ARBA00023136"/>
    </source>
</evidence>
<feature type="domain" description="Disintegrin" evidence="13">
    <location>
        <begin position="539"/>
        <end position="642"/>
    </location>
</feature>
<dbReference type="InterPro" id="IPR034027">
    <property type="entry name" value="Reprolysin_adamalysin"/>
</dbReference>
<evidence type="ECO:0000256" key="11">
    <source>
        <dbReference type="SAM" id="SignalP"/>
    </source>
</evidence>
<feature type="binding site" evidence="8">
    <location>
        <position position="425"/>
    </location>
    <ligand>
        <name>Zn(2+)</name>
        <dbReference type="ChEBI" id="CHEBI:29105"/>
        <note>catalytic</note>
    </ligand>
</feature>
<dbReference type="PROSITE" id="PS50215">
    <property type="entry name" value="ADAM_MEPRO"/>
    <property type="match status" value="1"/>
</dbReference>
<dbReference type="InterPro" id="IPR000742">
    <property type="entry name" value="EGF"/>
</dbReference>
<dbReference type="PROSITE" id="PS50026">
    <property type="entry name" value="EGF_3"/>
    <property type="match status" value="1"/>
</dbReference>
<accession>A0A4S2MH73</accession>
<dbReference type="SUPFAM" id="SSF55486">
    <property type="entry name" value="Metalloproteases ('zincins'), catalytic domain"/>
    <property type="match status" value="1"/>
</dbReference>
<dbReference type="GO" id="GO:0004222">
    <property type="term" value="F:metalloendopeptidase activity"/>
    <property type="evidence" value="ECO:0007669"/>
    <property type="project" value="InterPro"/>
</dbReference>
<feature type="signal peptide" evidence="11">
    <location>
        <begin position="1"/>
        <end position="18"/>
    </location>
</feature>
<comment type="caution">
    <text evidence="7">Lacks conserved residue(s) required for the propagation of feature annotation.</text>
</comment>
<dbReference type="PROSITE" id="PS50214">
    <property type="entry name" value="DISINTEGRIN_2"/>
    <property type="match status" value="1"/>
</dbReference>
<dbReference type="SUPFAM" id="SSF57552">
    <property type="entry name" value="Blood coagulation inhibitor (disintegrin)"/>
    <property type="match status" value="1"/>
</dbReference>
<dbReference type="PANTHER" id="PTHR11905:SF159">
    <property type="entry name" value="ADAM METALLOPROTEASE"/>
    <property type="match status" value="1"/>
</dbReference>
<keyword evidence="7" id="KW-0245">EGF-like domain</keyword>
<dbReference type="InterPro" id="IPR001762">
    <property type="entry name" value="Disintegrin_dom"/>
</dbReference>
<keyword evidence="8" id="KW-0862">Zinc</keyword>
<dbReference type="InterPro" id="IPR006586">
    <property type="entry name" value="ADAM_Cys-rich"/>
</dbReference>
<keyword evidence="8" id="KW-0479">Metal-binding</keyword>
<feature type="disulfide bond" evidence="6">
    <location>
        <begin position="614"/>
        <end position="634"/>
    </location>
</feature>
<evidence type="ECO:0000256" key="6">
    <source>
        <dbReference type="PROSITE-ProRule" id="PRU00068"/>
    </source>
</evidence>
<comment type="caution">
    <text evidence="15">The sequence shown here is derived from an EMBL/GenBank/DDBJ whole genome shotgun (WGS) entry which is preliminary data.</text>
</comment>
<dbReference type="InterPro" id="IPR001590">
    <property type="entry name" value="Peptidase_M12B"/>
</dbReference>
<evidence type="ECO:0000256" key="1">
    <source>
        <dbReference type="ARBA" id="ARBA00004167"/>
    </source>
</evidence>
<dbReference type="SMART" id="SM00608">
    <property type="entry name" value="ACR"/>
    <property type="match status" value="1"/>
</dbReference>
<name>A0A4S2MH73_OPIFE</name>
<dbReference type="PANTHER" id="PTHR11905">
    <property type="entry name" value="ADAM A DISINTEGRIN AND METALLOPROTEASE DOMAIN"/>
    <property type="match status" value="1"/>
</dbReference>
<dbReference type="InterPro" id="IPR024079">
    <property type="entry name" value="MetalloPept_cat_dom_sf"/>
</dbReference>
<feature type="domain" description="EGF-like" evidence="12">
    <location>
        <begin position="833"/>
        <end position="863"/>
    </location>
</feature>
<feature type="compositionally biased region" description="Low complexity" evidence="9">
    <location>
        <begin position="970"/>
        <end position="988"/>
    </location>
</feature>
<dbReference type="InterPro" id="IPR036436">
    <property type="entry name" value="Disintegrin_dom_sf"/>
</dbReference>
<dbReference type="GO" id="GO:0006509">
    <property type="term" value="P:membrane protein ectodomain proteolysis"/>
    <property type="evidence" value="ECO:0007669"/>
    <property type="project" value="TreeGrafter"/>
</dbReference>
<dbReference type="EMBL" id="SJOL01002558">
    <property type="protein sequence ID" value="TGZ73587.1"/>
    <property type="molecule type" value="Genomic_DNA"/>
</dbReference>
<keyword evidence="3 10" id="KW-1133">Transmembrane helix</keyword>
<evidence type="ECO:0000256" key="8">
    <source>
        <dbReference type="PROSITE-ProRule" id="PRU00276"/>
    </source>
</evidence>
<comment type="subcellular location">
    <subcellularLocation>
        <location evidence="1">Membrane</location>
        <topology evidence="1">Single-pass membrane protein</topology>
    </subcellularLocation>
</comment>
<feature type="compositionally biased region" description="Polar residues" evidence="9">
    <location>
        <begin position="879"/>
        <end position="893"/>
    </location>
</feature>
<evidence type="ECO:0000259" key="13">
    <source>
        <dbReference type="PROSITE" id="PS50214"/>
    </source>
</evidence>
<feature type="chain" id="PRO_5020313373" description="Peptidase M12B domain-containing protein" evidence="11">
    <location>
        <begin position="19"/>
        <end position="1377"/>
    </location>
</feature>
<dbReference type="CDD" id="cd00054">
    <property type="entry name" value="EGF_CA"/>
    <property type="match status" value="1"/>
</dbReference>
<evidence type="ECO:0000259" key="14">
    <source>
        <dbReference type="PROSITE" id="PS50215"/>
    </source>
</evidence>
<dbReference type="GO" id="GO:0016020">
    <property type="term" value="C:membrane"/>
    <property type="evidence" value="ECO:0007669"/>
    <property type="project" value="UniProtKB-SubCell"/>
</dbReference>
<feature type="binding site" evidence="8">
    <location>
        <position position="435"/>
    </location>
    <ligand>
        <name>Zn(2+)</name>
        <dbReference type="ChEBI" id="CHEBI:29105"/>
        <note>catalytic</note>
    </ligand>
</feature>
<evidence type="ECO:0008006" key="17">
    <source>
        <dbReference type="Google" id="ProtNLM"/>
    </source>
</evidence>
<feature type="domain" description="Peptidase M12B" evidence="14">
    <location>
        <begin position="290"/>
        <end position="484"/>
    </location>
</feature>
<evidence type="ECO:0000313" key="16">
    <source>
        <dbReference type="Proteomes" id="UP000308267"/>
    </source>
</evidence>
<dbReference type="GO" id="GO:0046872">
    <property type="term" value="F:metal ion binding"/>
    <property type="evidence" value="ECO:0007669"/>
    <property type="project" value="UniProtKB-KW"/>
</dbReference>
<keyword evidence="4 10" id="KW-0472">Membrane</keyword>